<dbReference type="InterPro" id="IPR016181">
    <property type="entry name" value="Acyl_CoA_acyltransferase"/>
</dbReference>
<comment type="caution">
    <text evidence="7">The sequence shown here is derived from an EMBL/GenBank/DDBJ whole genome shotgun (WGS) entry which is preliminary data.</text>
</comment>
<keyword evidence="4 5" id="KW-0071">Autoinducer synthesis</keyword>
<dbReference type="PRINTS" id="PR01549">
    <property type="entry name" value="AUTOINDCRSYN"/>
</dbReference>
<comment type="similarity">
    <text evidence="5 6">Belongs to the autoinducer synthase family.</text>
</comment>
<dbReference type="Proteomes" id="UP001218579">
    <property type="component" value="Unassembled WGS sequence"/>
</dbReference>
<comment type="catalytic activity">
    <reaction evidence="6">
        <text>a fatty acyl-[ACP] + S-adenosyl-L-methionine = an N-acyl-L-homoserine lactone + S-methyl-5'-thioadenosine + holo-[ACP] + H(+)</text>
        <dbReference type="Rhea" id="RHEA:10096"/>
        <dbReference type="Rhea" id="RHEA-COMP:9685"/>
        <dbReference type="Rhea" id="RHEA-COMP:14125"/>
        <dbReference type="ChEBI" id="CHEBI:15378"/>
        <dbReference type="ChEBI" id="CHEBI:17509"/>
        <dbReference type="ChEBI" id="CHEBI:55474"/>
        <dbReference type="ChEBI" id="CHEBI:59789"/>
        <dbReference type="ChEBI" id="CHEBI:64479"/>
        <dbReference type="ChEBI" id="CHEBI:138651"/>
        <dbReference type="EC" id="2.3.1.184"/>
    </reaction>
</comment>
<evidence type="ECO:0000256" key="5">
    <source>
        <dbReference type="PROSITE-ProRule" id="PRU00533"/>
    </source>
</evidence>
<keyword evidence="3 6" id="KW-0949">S-adenosyl-L-methionine</keyword>
<dbReference type="Gene3D" id="3.40.630.30">
    <property type="match status" value="1"/>
</dbReference>
<dbReference type="SUPFAM" id="SSF55729">
    <property type="entry name" value="Acyl-CoA N-acyltransferases (Nat)"/>
    <property type="match status" value="1"/>
</dbReference>
<dbReference type="RefSeq" id="WP_272743513.1">
    <property type="nucleotide sequence ID" value="NZ_JAQQKV010000001.1"/>
</dbReference>
<reference evidence="7 8" key="1">
    <citation type="submission" date="2023-01" db="EMBL/GenBank/DDBJ databases">
        <title>Novel species of the genus Asticcacaulis isolated from rivers.</title>
        <authorList>
            <person name="Lu H."/>
        </authorList>
    </citation>
    <scope>NUCLEOTIDE SEQUENCE [LARGE SCALE GENOMIC DNA]</scope>
    <source>
        <strain evidence="7 8">LKC15W</strain>
    </source>
</reference>
<dbReference type="PROSITE" id="PS51187">
    <property type="entry name" value="AUTOINDUCER_SYNTH_2"/>
    <property type="match status" value="1"/>
</dbReference>
<dbReference type="EC" id="2.3.1.184" evidence="6"/>
<evidence type="ECO:0000256" key="4">
    <source>
        <dbReference type="ARBA" id="ARBA00022929"/>
    </source>
</evidence>
<evidence type="ECO:0000256" key="2">
    <source>
        <dbReference type="ARBA" id="ARBA00022679"/>
    </source>
</evidence>
<dbReference type="InterPro" id="IPR001690">
    <property type="entry name" value="Autoind_synthase"/>
</dbReference>
<dbReference type="PANTHER" id="PTHR39322:SF1">
    <property type="entry name" value="ISOVALERYL-HOMOSERINE LACTONE SYNTHASE"/>
    <property type="match status" value="1"/>
</dbReference>
<sequence>MIIAISYHNLNAHYGLYLSSLRLRHQEFIERQRYDVRTLNGMEFDEYDTLAAVYLVYSENGQDCLGVSRLTPTDKGCMLADHWPELVDDKSLLNSPEIWEGTRFCIDKGLPSDLRRRICHELACAYLEFAMANGIQKIIGLMPTFILRSVFERSGITLERLGKIMQIGAHPKIQAASILVTNDQLKSVEATTGLSGVLEQMQSTANYLLAREGRAA</sequence>
<evidence type="ECO:0000256" key="1">
    <source>
        <dbReference type="ARBA" id="ARBA00022654"/>
    </source>
</evidence>
<name>A0ABT5HG35_9CAUL</name>
<evidence type="ECO:0000256" key="3">
    <source>
        <dbReference type="ARBA" id="ARBA00022691"/>
    </source>
</evidence>
<evidence type="ECO:0000313" key="8">
    <source>
        <dbReference type="Proteomes" id="UP001218579"/>
    </source>
</evidence>
<keyword evidence="1 5" id="KW-0673">Quorum sensing</keyword>
<organism evidence="7 8">
    <name type="scientific">Asticcacaulis machinosus</name>
    <dbReference type="NCBI Taxonomy" id="2984211"/>
    <lineage>
        <taxon>Bacteria</taxon>
        <taxon>Pseudomonadati</taxon>
        <taxon>Pseudomonadota</taxon>
        <taxon>Alphaproteobacteria</taxon>
        <taxon>Caulobacterales</taxon>
        <taxon>Caulobacteraceae</taxon>
        <taxon>Asticcacaulis</taxon>
    </lineage>
</organism>
<dbReference type="EMBL" id="JAQQKV010000001">
    <property type="protein sequence ID" value="MDC7675202.1"/>
    <property type="molecule type" value="Genomic_DNA"/>
</dbReference>
<gene>
    <name evidence="7" type="ORF">PQU98_03620</name>
</gene>
<proteinExistence type="inferred from homology"/>
<dbReference type="Pfam" id="PF00765">
    <property type="entry name" value="Autoind_synth"/>
    <property type="match status" value="1"/>
</dbReference>
<protein>
    <recommendedName>
        <fullName evidence="6">Acyl-homoserine-lactone synthase</fullName>
        <ecNumber evidence="6">2.3.1.184</ecNumber>
    </recommendedName>
    <alternativeName>
        <fullName evidence="6">Autoinducer synthesis protein</fullName>
    </alternativeName>
</protein>
<evidence type="ECO:0000313" key="7">
    <source>
        <dbReference type="EMBL" id="MDC7675202.1"/>
    </source>
</evidence>
<evidence type="ECO:0000256" key="6">
    <source>
        <dbReference type="RuleBase" id="RU361135"/>
    </source>
</evidence>
<keyword evidence="8" id="KW-1185">Reference proteome</keyword>
<accession>A0ABT5HG35</accession>
<dbReference type="PANTHER" id="PTHR39322">
    <property type="entry name" value="ACYL-HOMOSERINE-LACTONE SYNTHASE"/>
    <property type="match status" value="1"/>
</dbReference>
<keyword evidence="2 6" id="KW-0808">Transferase</keyword>